<dbReference type="EMBL" id="JACGCM010001237">
    <property type="protein sequence ID" value="KAF6158048.1"/>
    <property type="molecule type" value="Genomic_DNA"/>
</dbReference>
<sequence length="96" mass="10701">IGSNPKEIVELPATFNKCANLDELICSVYPHLEKVTTASTTYLTERAILSARNEDAKIINIQAMSKIQSQEIVYLAADKLSKTDSVDRTVTNRYPQ</sequence>
<dbReference type="AlphaFoldDB" id="A0A7J7MTM9"/>
<gene>
    <name evidence="1" type="ORF">GIB67_014842</name>
</gene>
<reference evidence="1 2" key="1">
    <citation type="journal article" date="2020" name="IScience">
        <title>Genome Sequencing of the Endangered Kingdonia uniflora (Circaeasteraceae, Ranunculales) Reveals Potential Mechanisms of Evolutionary Specialization.</title>
        <authorList>
            <person name="Sun Y."/>
            <person name="Deng T."/>
            <person name="Zhang A."/>
            <person name="Moore M.J."/>
            <person name="Landis J.B."/>
            <person name="Lin N."/>
            <person name="Zhang H."/>
            <person name="Zhang X."/>
            <person name="Huang J."/>
            <person name="Zhang X."/>
            <person name="Sun H."/>
            <person name="Wang H."/>
        </authorList>
    </citation>
    <scope>NUCLEOTIDE SEQUENCE [LARGE SCALE GENOMIC DNA]</scope>
    <source>
        <strain evidence="1">TB1705</strain>
        <tissue evidence="1">Leaf</tissue>
    </source>
</reference>
<keyword evidence="2" id="KW-1185">Reference proteome</keyword>
<protein>
    <recommendedName>
        <fullName evidence="3">ATP-dependent DNA helicase</fullName>
    </recommendedName>
</protein>
<evidence type="ECO:0000313" key="1">
    <source>
        <dbReference type="EMBL" id="KAF6158048.1"/>
    </source>
</evidence>
<evidence type="ECO:0008006" key="3">
    <source>
        <dbReference type="Google" id="ProtNLM"/>
    </source>
</evidence>
<organism evidence="1 2">
    <name type="scientific">Kingdonia uniflora</name>
    <dbReference type="NCBI Taxonomy" id="39325"/>
    <lineage>
        <taxon>Eukaryota</taxon>
        <taxon>Viridiplantae</taxon>
        <taxon>Streptophyta</taxon>
        <taxon>Embryophyta</taxon>
        <taxon>Tracheophyta</taxon>
        <taxon>Spermatophyta</taxon>
        <taxon>Magnoliopsida</taxon>
        <taxon>Ranunculales</taxon>
        <taxon>Circaeasteraceae</taxon>
        <taxon>Kingdonia</taxon>
    </lineage>
</organism>
<feature type="non-terminal residue" evidence="1">
    <location>
        <position position="1"/>
    </location>
</feature>
<comment type="caution">
    <text evidence="1">The sequence shown here is derived from an EMBL/GenBank/DDBJ whole genome shotgun (WGS) entry which is preliminary data.</text>
</comment>
<proteinExistence type="predicted"/>
<name>A0A7J7MTM9_9MAGN</name>
<evidence type="ECO:0000313" key="2">
    <source>
        <dbReference type="Proteomes" id="UP000541444"/>
    </source>
</evidence>
<dbReference type="Proteomes" id="UP000541444">
    <property type="component" value="Unassembled WGS sequence"/>
</dbReference>
<dbReference type="OrthoDB" id="1929541at2759"/>
<accession>A0A7J7MTM9</accession>